<dbReference type="Gene3D" id="2.60.15.10">
    <property type="entry name" value="F0F1 ATP synthase delta/epsilon subunit, N-terminal"/>
    <property type="match status" value="1"/>
</dbReference>
<keyword evidence="4 8" id="KW-0406">Ion transport</keyword>
<keyword evidence="6 8" id="KW-0139">CF(1)</keyword>
<dbReference type="InterPro" id="IPR020547">
    <property type="entry name" value="ATP_synth_F1_esu_C"/>
</dbReference>
<evidence type="ECO:0000256" key="9">
    <source>
        <dbReference type="RuleBase" id="RU003656"/>
    </source>
</evidence>
<name>A0A2M6WRP7_9BACT</name>
<dbReference type="InterPro" id="IPR001469">
    <property type="entry name" value="ATP_synth_F1_dsu/esu"/>
</dbReference>
<dbReference type="SUPFAM" id="SSF51344">
    <property type="entry name" value="Epsilon subunit of F1F0-ATP synthase N-terminal domain"/>
    <property type="match status" value="1"/>
</dbReference>
<keyword evidence="3 8" id="KW-0813">Transport</keyword>
<gene>
    <name evidence="8 12" type="primary">atpC</name>
    <name evidence="12" type="ORF">COT96_01200</name>
</gene>
<dbReference type="GO" id="GO:0012505">
    <property type="term" value="C:endomembrane system"/>
    <property type="evidence" value="ECO:0007669"/>
    <property type="project" value="UniProtKB-SubCell"/>
</dbReference>
<comment type="caution">
    <text evidence="12">The sequence shown here is derived from an EMBL/GenBank/DDBJ whole genome shotgun (WGS) entry which is preliminary data.</text>
</comment>
<evidence type="ECO:0000256" key="7">
    <source>
        <dbReference type="ARBA" id="ARBA00023310"/>
    </source>
</evidence>
<feature type="domain" description="ATP synthase F1 complex delta/epsilon subunit N-terminal" evidence="11">
    <location>
        <begin position="7"/>
        <end position="85"/>
    </location>
</feature>
<dbReference type="InterPro" id="IPR020546">
    <property type="entry name" value="ATP_synth_F1_dsu/esu_N"/>
</dbReference>
<accession>A0A2M6WRP7</accession>
<organism evidence="12 13">
    <name type="scientific">Candidatus Falkowbacteria bacterium CG10_big_fil_rev_8_21_14_0_10_38_22</name>
    <dbReference type="NCBI Taxonomy" id="1974564"/>
    <lineage>
        <taxon>Bacteria</taxon>
        <taxon>Candidatus Falkowiibacteriota</taxon>
    </lineage>
</organism>
<dbReference type="NCBIfam" id="TIGR01216">
    <property type="entry name" value="ATP_synt_epsi"/>
    <property type="match status" value="1"/>
</dbReference>
<feature type="domain" description="ATP synthase epsilon subunit C-terminal" evidence="10">
    <location>
        <begin position="90"/>
        <end position="135"/>
    </location>
</feature>
<evidence type="ECO:0000256" key="5">
    <source>
        <dbReference type="ARBA" id="ARBA00023136"/>
    </source>
</evidence>
<keyword evidence="7 8" id="KW-0066">ATP synthesis</keyword>
<comment type="subcellular location">
    <subcellularLocation>
        <location evidence="8">Cell membrane</location>
        <topology evidence="8">Peripheral membrane protein</topology>
    </subcellularLocation>
    <subcellularLocation>
        <location evidence="1">Endomembrane system</location>
        <topology evidence="1">Peripheral membrane protein</topology>
    </subcellularLocation>
</comment>
<comment type="subunit">
    <text evidence="8 9">F-type ATPases have 2 components, CF(1) - the catalytic core - and CF(0) - the membrane proton channel. CF(1) has five subunits: alpha(3), beta(3), gamma(1), delta(1), epsilon(1). CF(0) has three main subunits: a, b and c.</text>
</comment>
<protein>
    <recommendedName>
        <fullName evidence="8">ATP synthase epsilon chain</fullName>
    </recommendedName>
    <alternativeName>
        <fullName evidence="8">ATP synthase F1 sector epsilon subunit</fullName>
    </alternativeName>
    <alternativeName>
        <fullName evidence="8">F-ATPase epsilon subunit</fullName>
    </alternativeName>
</protein>
<comment type="function">
    <text evidence="8">Produces ATP from ADP in the presence of a proton gradient across the membrane.</text>
</comment>
<dbReference type="Proteomes" id="UP000228964">
    <property type="component" value="Unassembled WGS sequence"/>
</dbReference>
<evidence type="ECO:0000256" key="4">
    <source>
        <dbReference type="ARBA" id="ARBA00023065"/>
    </source>
</evidence>
<reference evidence="13" key="1">
    <citation type="submission" date="2017-09" db="EMBL/GenBank/DDBJ databases">
        <title>Depth-based differentiation of microbial function through sediment-hosted aquifers and enrichment of novel symbionts in the deep terrestrial subsurface.</title>
        <authorList>
            <person name="Probst A.J."/>
            <person name="Ladd B."/>
            <person name="Jarett J.K."/>
            <person name="Geller-Mcgrath D.E."/>
            <person name="Sieber C.M.K."/>
            <person name="Emerson J.B."/>
            <person name="Anantharaman K."/>
            <person name="Thomas B.C."/>
            <person name="Malmstrom R."/>
            <person name="Stieglmeier M."/>
            <person name="Klingl A."/>
            <person name="Woyke T."/>
            <person name="Ryan C.M."/>
            <person name="Banfield J.F."/>
        </authorList>
    </citation>
    <scope>NUCLEOTIDE SEQUENCE [LARGE SCALE GENOMIC DNA]</scope>
</reference>
<dbReference type="Pfam" id="PF02823">
    <property type="entry name" value="ATP-synt_DE_N"/>
    <property type="match status" value="1"/>
</dbReference>
<dbReference type="GO" id="GO:0005524">
    <property type="term" value="F:ATP binding"/>
    <property type="evidence" value="ECO:0007669"/>
    <property type="project" value="UniProtKB-UniRule"/>
</dbReference>
<keyword evidence="8" id="KW-0375">Hydrogen ion transport</keyword>
<dbReference type="AlphaFoldDB" id="A0A2M6WRP7"/>
<sequence>MDNKIIKFKIVTPERVVLEEDILQITVPTKEGEITVLANHIPLVASLQPGVIQIKKPSGEMEIISVSGGFIEVLKDKIVILADTAERAHEIDETRAEEAYQRAEEIKQNARQADRVNFTEINVNIAKELARTHAVKRWRKIKDLNNKNIS</sequence>
<dbReference type="PANTHER" id="PTHR13822:SF10">
    <property type="entry name" value="ATP SYNTHASE EPSILON CHAIN, CHLOROPLASTIC"/>
    <property type="match status" value="1"/>
</dbReference>
<dbReference type="InterPro" id="IPR036771">
    <property type="entry name" value="ATPsynth_dsu/esu_N"/>
</dbReference>
<comment type="similarity">
    <text evidence="2 8 9">Belongs to the ATPase epsilon chain family.</text>
</comment>
<evidence type="ECO:0000256" key="8">
    <source>
        <dbReference type="HAMAP-Rule" id="MF_00530"/>
    </source>
</evidence>
<dbReference type="PANTHER" id="PTHR13822">
    <property type="entry name" value="ATP SYNTHASE DELTA/EPSILON CHAIN"/>
    <property type="match status" value="1"/>
</dbReference>
<dbReference type="EMBL" id="PFAO01000025">
    <property type="protein sequence ID" value="PIT95460.1"/>
    <property type="molecule type" value="Genomic_DNA"/>
</dbReference>
<evidence type="ECO:0000259" key="10">
    <source>
        <dbReference type="Pfam" id="PF00401"/>
    </source>
</evidence>
<evidence type="ECO:0000256" key="2">
    <source>
        <dbReference type="ARBA" id="ARBA00005712"/>
    </source>
</evidence>
<evidence type="ECO:0000256" key="3">
    <source>
        <dbReference type="ARBA" id="ARBA00022448"/>
    </source>
</evidence>
<dbReference type="GO" id="GO:0005886">
    <property type="term" value="C:plasma membrane"/>
    <property type="evidence" value="ECO:0007669"/>
    <property type="project" value="UniProtKB-SubCell"/>
</dbReference>
<dbReference type="CDD" id="cd12152">
    <property type="entry name" value="F1-ATPase_delta"/>
    <property type="match status" value="1"/>
</dbReference>
<dbReference type="Pfam" id="PF00401">
    <property type="entry name" value="ATP-synt_DE"/>
    <property type="match status" value="1"/>
</dbReference>
<evidence type="ECO:0000259" key="11">
    <source>
        <dbReference type="Pfam" id="PF02823"/>
    </source>
</evidence>
<dbReference type="GO" id="GO:0045259">
    <property type="term" value="C:proton-transporting ATP synthase complex"/>
    <property type="evidence" value="ECO:0007669"/>
    <property type="project" value="UniProtKB-KW"/>
</dbReference>
<keyword evidence="5 8" id="KW-0472">Membrane</keyword>
<keyword evidence="8" id="KW-1003">Cell membrane</keyword>
<evidence type="ECO:0000313" key="13">
    <source>
        <dbReference type="Proteomes" id="UP000228964"/>
    </source>
</evidence>
<evidence type="ECO:0000256" key="1">
    <source>
        <dbReference type="ARBA" id="ARBA00004184"/>
    </source>
</evidence>
<evidence type="ECO:0000256" key="6">
    <source>
        <dbReference type="ARBA" id="ARBA00023196"/>
    </source>
</evidence>
<evidence type="ECO:0000313" key="12">
    <source>
        <dbReference type="EMBL" id="PIT95460.1"/>
    </source>
</evidence>
<dbReference type="HAMAP" id="MF_00530">
    <property type="entry name" value="ATP_synth_epsil_bac"/>
    <property type="match status" value="1"/>
</dbReference>
<dbReference type="GO" id="GO:0046933">
    <property type="term" value="F:proton-transporting ATP synthase activity, rotational mechanism"/>
    <property type="evidence" value="ECO:0007669"/>
    <property type="project" value="UniProtKB-UniRule"/>
</dbReference>
<proteinExistence type="inferred from homology"/>